<evidence type="ECO:0000256" key="3">
    <source>
        <dbReference type="ARBA" id="ARBA00022946"/>
    </source>
</evidence>
<name>A0AAV8FFY3_9POAL</name>
<feature type="repeat" description="PPR" evidence="4">
    <location>
        <begin position="230"/>
        <end position="264"/>
    </location>
</feature>
<dbReference type="AlphaFoldDB" id="A0AAV8FFY3"/>
<evidence type="ECO:0000256" key="1">
    <source>
        <dbReference type="ARBA" id="ARBA00007626"/>
    </source>
</evidence>
<evidence type="ECO:0000256" key="2">
    <source>
        <dbReference type="ARBA" id="ARBA00022737"/>
    </source>
</evidence>
<feature type="repeat" description="PPR" evidence="4">
    <location>
        <begin position="195"/>
        <end position="229"/>
    </location>
</feature>
<dbReference type="NCBIfam" id="TIGR00756">
    <property type="entry name" value="PPR"/>
    <property type="match status" value="7"/>
</dbReference>
<dbReference type="GO" id="GO:0031930">
    <property type="term" value="P:mitochondria-nucleus signaling pathway"/>
    <property type="evidence" value="ECO:0007669"/>
    <property type="project" value="TreeGrafter"/>
</dbReference>
<feature type="repeat" description="PPR" evidence="4">
    <location>
        <begin position="265"/>
        <end position="299"/>
    </location>
</feature>
<evidence type="ECO:0000313" key="6">
    <source>
        <dbReference type="Proteomes" id="UP001140206"/>
    </source>
</evidence>
<reference evidence="5" key="1">
    <citation type="submission" date="2022-08" db="EMBL/GenBank/DDBJ databases">
        <authorList>
            <person name="Marques A."/>
        </authorList>
    </citation>
    <scope>NUCLEOTIDE SEQUENCE</scope>
    <source>
        <strain evidence="5">RhyPub2mFocal</strain>
        <tissue evidence="5">Leaves</tissue>
    </source>
</reference>
<dbReference type="Pfam" id="PF01535">
    <property type="entry name" value="PPR"/>
    <property type="match status" value="1"/>
</dbReference>
<dbReference type="EMBL" id="JAMFTS010000002">
    <property type="protein sequence ID" value="KAJ4789656.1"/>
    <property type="molecule type" value="Genomic_DNA"/>
</dbReference>
<organism evidence="5 6">
    <name type="scientific">Rhynchospora pubera</name>
    <dbReference type="NCBI Taxonomy" id="906938"/>
    <lineage>
        <taxon>Eukaryota</taxon>
        <taxon>Viridiplantae</taxon>
        <taxon>Streptophyta</taxon>
        <taxon>Embryophyta</taxon>
        <taxon>Tracheophyta</taxon>
        <taxon>Spermatophyta</taxon>
        <taxon>Magnoliopsida</taxon>
        <taxon>Liliopsida</taxon>
        <taxon>Poales</taxon>
        <taxon>Cyperaceae</taxon>
        <taxon>Cyperoideae</taxon>
        <taxon>Rhynchosporeae</taxon>
        <taxon>Rhynchospora</taxon>
    </lineage>
</organism>
<evidence type="ECO:0000313" key="5">
    <source>
        <dbReference type="EMBL" id="KAJ4789656.1"/>
    </source>
</evidence>
<protein>
    <submittedName>
        <fullName evidence="5">Pentatricopeptide repeat (PPR-like) superfamily protein</fullName>
    </submittedName>
</protein>
<comment type="similarity">
    <text evidence="1">Belongs to the PPR family. P subfamily.</text>
</comment>
<accession>A0AAV8FFY3</accession>
<evidence type="ECO:0000256" key="4">
    <source>
        <dbReference type="PROSITE-ProRule" id="PRU00708"/>
    </source>
</evidence>
<dbReference type="PROSITE" id="PS51375">
    <property type="entry name" value="PPR"/>
    <property type="match status" value="6"/>
</dbReference>
<keyword evidence="2" id="KW-0677">Repeat</keyword>
<dbReference type="InterPro" id="IPR002885">
    <property type="entry name" value="PPR_rpt"/>
</dbReference>
<keyword evidence="6" id="KW-1185">Reference proteome</keyword>
<dbReference type="InterPro" id="IPR011990">
    <property type="entry name" value="TPR-like_helical_dom_sf"/>
</dbReference>
<gene>
    <name evidence="5" type="ORF">LUZ62_040902</name>
</gene>
<dbReference type="PANTHER" id="PTHR47936:SF1">
    <property type="entry name" value="PENTATRICOPEPTIDE REPEAT-CONTAINING PROTEIN GUN1, CHLOROPLASTIC"/>
    <property type="match status" value="1"/>
</dbReference>
<dbReference type="PANTHER" id="PTHR47936">
    <property type="entry name" value="PPR_LONG DOMAIN-CONTAINING PROTEIN"/>
    <property type="match status" value="1"/>
</dbReference>
<dbReference type="Proteomes" id="UP001140206">
    <property type="component" value="Chromosome 2"/>
</dbReference>
<feature type="repeat" description="PPR" evidence="4">
    <location>
        <begin position="302"/>
        <end position="336"/>
    </location>
</feature>
<dbReference type="GO" id="GO:0009507">
    <property type="term" value="C:chloroplast"/>
    <property type="evidence" value="ECO:0007669"/>
    <property type="project" value="TreeGrafter"/>
</dbReference>
<dbReference type="GO" id="GO:0010019">
    <property type="term" value="P:chloroplast-nucleus signaling pathway"/>
    <property type="evidence" value="ECO:0007669"/>
    <property type="project" value="TreeGrafter"/>
</dbReference>
<feature type="repeat" description="PPR" evidence="4">
    <location>
        <begin position="123"/>
        <end position="157"/>
    </location>
</feature>
<comment type="caution">
    <text evidence="5">The sequence shown here is derived from an EMBL/GenBank/DDBJ whole genome shotgun (WGS) entry which is preliminary data.</text>
</comment>
<keyword evidence="3" id="KW-0809">Transit peptide</keyword>
<dbReference type="Pfam" id="PF13041">
    <property type="entry name" value="PPR_2"/>
    <property type="match status" value="2"/>
</dbReference>
<dbReference type="Gene3D" id="1.25.40.10">
    <property type="entry name" value="Tetratricopeptide repeat domain"/>
    <property type="match status" value="4"/>
</dbReference>
<proteinExistence type="inferred from homology"/>
<sequence>MNKIRHLEKLVRERCLAGNLQLEEAVSLFHRLLSPDSHHPPSIVAINHLLKSIAKTKHPNCYSTVVNLFSCLKRSTRTRDTGVSLSLTIHTFGLVLDCCCLMGRVDLGFCVLGQSLREGCGVDTIMFGSLIRELCTRKRMRDAAKVLAKMPLLGCAPNLIIYNTLLDGYCRTGNIRMGLELFRLMSKEGNSCKPDAVTFGTLIHGFCREGEIAVATEMFEEMVAKGAMPNVNCCNILIDGLSKNGDVLSARKVFEQMPSFGVVPDLYTYNTLMDGYCRKGNIRMGLELFRLMSKEGNSCKPNAVTFGTLIHGFCREGEIAVATEMFEEMVAKGVMPNVNCCSHRS</sequence>
<dbReference type="Pfam" id="PF12854">
    <property type="entry name" value="PPR_1"/>
    <property type="match status" value="1"/>
</dbReference>
<feature type="repeat" description="PPR" evidence="4">
    <location>
        <begin position="158"/>
        <end position="192"/>
    </location>
</feature>